<dbReference type="Proteomes" id="UP001066327">
    <property type="component" value="Unassembled WGS sequence"/>
</dbReference>
<proteinExistence type="inferred from homology"/>
<dbReference type="Gene3D" id="3.40.309.10">
    <property type="entry name" value="Aldehyde Dehydrogenase, Chain A, domain 2"/>
    <property type="match status" value="1"/>
</dbReference>
<feature type="compositionally biased region" description="Low complexity" evidence="4">
    <location>
        <begin position="294"/>
        <end position="305"/>
    </location>
</feature>
<evidence type="ECO:0000256" key="4">
    <source>
        <dbReference type="SAM" id="MobiDB-lite"/>
    </source>
</evidence>
<keyword evidence="7" id="KW-1185">Reference proteome</keyword>
<protein>
    <submittedName>
        <fullName evidence="6">Aldehyde dehydrogenase family protein</fullName>
    </submittedName>
</protein>
<organism evidence="6 7">
    <name type="scientific">Rhodococcus opacus</name>
    <name type="common">Nocardia opaca</name>
    <dbReference type="NCBI Taxonomy" id="37919"/>
    <lineage>
        <taxon>Bacteria</taxon>
        <taxon>Bacillati</taxon>
        <taxon>Actinomycetota</taxon>
        <taxon>Actinomycetes</taxon>
        <taxon>Mycobacteriales</taxon>
        <taxon>Nocardiaceae</taxon>
        <taxon>Rhodococcus</taxon>
    </lineage>
</organism>
<dbReference type="InterPro" id="IPR016163">
    <property type="entry name" value="Ald_DH_C"/>
</dbReference>
<evidence type="ECO:0000256" key="3">
    <source>
        <dbReference type="RuleBase" id="RU003345"/>
    </source>
</evidence>
<accession>A0ABT4NP87</accession>
<reference evidence="6" key="1">
    <citation type="submission" date="2022-12" db="EMBL/GenBank/DDBJ databases">
        <authorList>
            <person name="Krivoruchko A.V."/>
            <person name="Elkin A."/>
        </authorList>
    </citation>
    <scope>NUCLEOTIDE SEQUENCE</scope>
    <source>
        <strain evidence="6">IEGM 249</strain>
    </source>
</reference>
<dbReference type="SUPFAM" id="SSF53720">
    <property type="entry name" value="ALDH-like"/>
    <property type="match status" value="1"/>
</dbReference>
<dbReference type="Gene3D" id="3.40.605.10">
    <property type="entry name" value="Aldehyde Dehydrogenase, Chain A, domain 1"/>
    <property type="match status" value="1"/>
</dbReference>
<evidence type="ECO:0000313" key="7">
    <source>
        <dbReference type="Proteomes" id="UP001066327"/>
    </source>
</evidence>
<comment type="caution">
    <text evidence="6">The sequence shown here is derived from an EMBL/GenBank/DDBJ whole genome shotgun (WGS) entry which is preliminary data.</text>
</comment>
<evidence type="ECO:0000256" key="1">
    <source>
        <dbReference type="ARBA" id="ARBA00023002"/>
    </source>
</evidence>
<dbReference type="PROSITE" id="PS00687">
    <property type="entry name" value="ALDEHYDE_DEHYDR_GLU"/>
    <property type="match status" value="1"/>
</dbReference>
<feature type="active site" evidence="2">
    <location>
        <position position="49"/>
    </location>
</feature>
<feature type="region of interest" description="Disordered" evidence="4">
    <location>
        <begin position="288"/>
        <end position="312"/>
    </location>
</feature>
<gene>
    <name evidence="6" type="ORF">O4328_37005</name>
</gene>
<dbReference type="EMBL" id="JAPWIS010000029">
    <property type="protein sequence ID" value="MCZ4589183.1"/>
    <property type="molecule type" value="Genomic_DNA"/>
</dbReference>
<dbReference type="InterPro" id="IPR016161">
    <property type="entry name" value="Ald_DH/histidinol_DH"/>
</dbReference>
<comment type="similarity">
    <text evidence="3">Belongs to the aldehyde dehydrogenase family.</text>
</comment>
<sequence length="386" mass="41899">MVNIVSGGTELGPHLSAHSGLQKISLTGSTETGKKVMAAAERLTRITLELGGNDPAIVLPDVVVDETAEKVSQAAFGNNGQICRAIKRVYVHADIYDRFCDAMGAYAAAAVVGNGLEPGTQFGPVQNKDQFDRVKELLAEAESVGRVMPGGGVVDAPGFFVRPTVVRDIDETSRLVVEEQFGPLVPVMSFTDIDDVVDRANDSVFGLVASVWSTDIDAATAIAHRISAWNRVGEQAQRPDTGRTDRRCQAVRRRYRTWGSRAARIYPDQGDQRRAPVAIRTSARPACGTQIPQAGRTRPAAAAGRVRPRVPSEPCAVGPNLRVRRGISSPTIRTIPSPSSRSVRRLQPLTRTGPGLRGVRRRIYRFDRVSRIGATPEIPHEWSTLR</sequence>
<evidence type="ECO:0000256" key="2">
    <source>
        <dbReference type="PROSITE-ProRule" id="PRU10007"/>
    </source>
</evidence>
<dbReference type="InterPro" id="IPR029510">
    <property type="entry name" value="Ald_DH_CS_GLU"/>
</dbReference>
<dbReference type="PANTHER" id="PTHR11699">
    <property type="entry name" value="ALDEHYDE DEHYDROGENASE-RELATED"/>
    <property type="match status" value="1"/>
</dbReference>
<feature type="domain" description="Aldehyde dehydrogenase" evidence="5">
    <location>
        <begin position="2"/>
        <end position="228"/>
    </location>
</feature>
<dbReference type="Pfam" id="PF00171">
    <property type="entry name" value="Aldedh"/>
    <property type="match status" value="1"/>
</dbReference>
<dbReference type="InterPro" id="IPR016162">
    <property type="entry name" value="Ald_DH_N"/>
</dbReference>
<evidence type="ECO:0000313" key="6">
    <source>
        <dbReference type="EMBL" id="MCZ4589183.1"/>
    </source>
</evidence>
<evidence type="ECO:0000259" key="5">
    <source>
        <dbReference type="Pfam" id="PF00171"/>
    </source>
</evidence>
<dbReference type="InterPro" id="IPR015590">
    <property type="entry name" value="Aldehyde_DH_dom"/>
</dbReference>
<keyword evidence="1 3" id="KW-0560">Oxidoreductase</keyword>
<name>A0ABT4NP87_RHOOP</name>